<dbReference type="PANTHER" id="PTHR30193:SF37">
    <property type="entry name" value="INNER MEMBRANE ABC TRANSPORTER PERMEASE PROTEIN YCJO"/>
    <property type="match status" value="1"/>
</dbReference>
<feature type="transmembrane region" description="Helical" evidence="7">
    <location>
        <begin position="125"/>
        <end position="146"/>
    </location>
</feature>
<organism evidence="9 10">
    <name type="scientific">Candidatus Cohnella colombiensis</name>
    <dbReference type="NCBI Taxonomy" id="3121368"/>
    <lineage>
        <taxon>Bacteria</taxon>
        <taxon>Bacillati</taxon>
        <taxon>Bacillota</taxon>
        <taxon>Bacilli</taxon>
        <taxon>Bacillales</taxon>
        <taxon>Paenibacillaceae</taxon>
        <taxon>Cohnella</taxon>
    </lineage>
</organism>
<evidence type="ECO:0000256" key="2">
    <source>
        <dbReference type="ARBA" id="ARBA00022448"/>
    </source>
</evidence>
<dbReference type="AlphaFoldDB" id="A0AA95EXW6"/>
<evidence type="ECO:0000256" key="6">
    <source>
        <dbReference type="ARBA" id="ARBA00023136"/>
    </source>
</evidence>
<dbReference type="GO" id="GO:0005886">
    <property type="term" value="C:plasma membrane"/>
    <property type="evidence" value="ECO:0007669"/>
    <property type="project" value="UniProtKB-SubCell"/>
</dbReference>
<proteinExistence type="predicted"/>
<evidence type="ECO:0000256" key="1">
    <source>
        <dbReference type="ARBA" id="ARBA00004651"/>
    </source>
</evidence>
<evidence type="ECO:0000256" key="3">
    <source>
        <dbReference type="ARBA" id="ARBA00022475"/>
    </source>
</evidence>
<dbReference type="Gene3D" id="1.10.3720.10">
    <property type="entry name" value="MetI-like"/>
    <property type="match status" value="1"/>
</dbReference>
<keyword evidence="10" id="KW-1185">Reference proteome</keyword>
<evidence type="ECO:0000313" key="9">
    <source>
        <dbReference type="EMBL" id="WEK55049.1"/>
    </source>
</evidence>
<dbReference type="SUPFAM" id="SSF161098">
    <property type="entry name" value="MetI-like"/>
    <property type="match status" value="1"/>
</dbReference>
<sequence>MNNTVAETEKSRPKSKVRLSMKLRENLTGYGFIGPMFIGLLVLTIIPTILTFILSFTEWSFIAGIDKIKFVGFGNYAKLFDDRVFKISMENNIYMLLVVPIQLVIALVLAIVIDKLVFLKGFFKVIFFLPYISSIVAVAIVFQLLFQPSYGPINQFLHAIGIENPPTWLADIHYALPSVMIIMVWVGIGFCLIVYMAALQSIPKDLYESADIDGAGPWTRFMKITFPLVSPTTFFLLVTGFISTFKAFDIIKVLTEGRPAYSTSVITYYLYTTAFENMKTGYASSIAGILFGFVLLITLFQLYGQKKWVNY</sequence>
<dbReference type="Pfam" id="PF00528">
    <property type="entry name" value="BPD_transp_1"/>
    <property type="match status" value="1"/>
</dbReference>
<feature type="transmembrane region" description="Helical" evidence="7">
    <location>
        <begin position="27"/>
        <end position="54"/>
    </location>
</feature>
<keyword evidence="3" id="KW-1003">Cell membrane</keyword>
<feature type="transmembrane region" description="Helical" evidence="7">
    <location>
        <begin position="93"/>
        <end position="113"/>
    </location>
</feature>
<keyword evidence="5 7" id="KW-1133">Transmembrane helix</keyword>
<gene>
    <name evidence="9" type="ORF">P0Y55_02915</name>
</gene>
<dbReference type="InterPro" id="IPR051393">
    <property type="entry name" value="ABC_transporter_permease"/>
</dbReference>
<evidence type="ECO:0000259" key="8">
    <source>
        <dbReference type="Pfam" id="PF00528"/>
    </source>
</evidence>
<keyword evidence="4 7" id="KW-0812">Transmembrane</keyword>
<dbReference type="CDD" id="cd06261">
    <property type="entry name" value="TM_PBP2"/>
    <property type="match status" value="1"/>
</dbReference>
<dbReference type="InterPro" id="IPR000515">
    <property type="entry name" value="MetI-like"/>
</dbReference>
<name>A0AA95EXW6_9BACL</name>
<evidence type="ECO:0000256" key="5">
    <source>
        <dbReference type="ARBA" id="ARBA00022989"/>
    </source>
</evidence>
<evidence type="ECO:0000313" key="10">
    <source>
        <dbReference type="Proteomes" id="UP001178662"/>
    </source>
</evidence>
<dbReference type="Proteomes" id="UP001178662">
    <property type="component" value="Chromosome"/>
</dbReference>
<feature type="transmembrane region" description="Helical" evidence="7">
    <location>
        <begin position="174"/>
        <end position="198"/>
    </location>
</feature>
<evidence type="ECO:0000256" key="7">
    <source>
        <dbReference type="SAM" id="Phobius"/>
    </source>
</evidence>
<feature type="domain" description="ABC transmembrane type-1" evidence="8">
    <location>
        <begin position="104"/>
        <end position="302"/>
    </location>
</feature>
<feature type="transmembrane region" description="Helical" evidence="7">
    <location>
        <begin position="228"/>
        <end position="248"/>
    </location>
</feature>
<evidence type="ECO:0000256" key="4">
    <source>
        <dbReference type="ARBA" id="ARBA00022692"/>
    </source>
</evidence>
<feature type="transmembrane region" description="Helical" evidence="7">
    <location>
        <begin position="282"/>
        <end position="303"/>
    </location>
</feature>
<dbReference type="InterPro" id="IPR035906">
    <property type="entry name" value="MetI-like_sf"/>
</dbReference>
<protein>
    <submittedName>
        <fullName evidence="9">Sugar ABC transporter permease</fullName>
    </submittedName>
</protein>
<accession>A0AA95EXW6</accession>
<reference evidence="9" key="1">
    <citation type="submission" date="2023-03" db="EMBL/GenBank/DDBJ databases">
        <title>Andean soil-derived lignocellulolytic bacterial consortium as a source of novel taxa and putative plastic-active enzymes.</title>
        <authorList>
            <person name="Diaz-Garcia L."/>
            <person name="Chuvochina M."/>
            <person name="Feuerriegel G."/>
            <person name="Bunk B."/>
            <person name="Sproer C."/>
            <person name="Streit W.R."/>
            <person name="Rodriguez L.M."/>
            <person name="Overmann J."/>
            <person name="Jimenez D.J."/>
        </authorList>
    </citation>
    <scope>NUCLEOTIDE SEQUENCE</scope>
    <source>
        <strain evidence="9">MAG 2441</strain>
    </source>
</reference>
<keyword evidence="2" id="KW-0813">Transport</keyword>
<keyword evidence="6 7" id="KW-0472">Membrane</keyword>
<comment type="subcellular location">
    <subcellularLocation>
        <location evidence="1">Cell membrane</location>
        <topology evidence="1">Multi-pass membrane protein</topology>
    </subcellularLocation>
</comment>
<dbReference type="PANTHER" id="PTHR30193">
    <property type="entry name" value="ABC TRANSPORTER PERMEASE PROTEIN"/>
    <property type="match status" value="1"/>
</dbReference>
<dbReference type="GO" id="GO:0055085">
    <property type="term" value="P:transmembrane transport"/>
    <property type="evidence" value="ECO:0007669"/>
    <property type="project" value="InterPro"/>
</dbReference>
<dbReference type="EMBL" id="CP119317">
    <property type="protein sequence ID" value="WEK55049.1"/>
    <property type="molecule type" value="Genomic_DNA"/>
</dbReference>